<feature type="repeat" description="TPR" evidence="3">
    <location>
        <begin position="8"/>
        <end position="41"/>
    </location>
</feature>
<evidence type="ECO:0000313" key="4">
    <source>
        <dbReference type="EMBL" id="AGB03254.1"/>
    </source>
</evidence>
<dbReference type="Gene3D" id="1.25.40.10">
    <property type="entry name" value="Tetratricopeptide repeat domain"/>
    <property type="match status" value="2"/>
</dbReference>
<keyword evidence="5" id="KW-1185">Reference proteome</keyword>
<dbReference type="AlphaFoldDB" id="L0HJL6"/>
<gene>
    <name evidence="4" type="ordered locus">Metfor_2249</name>
</gene>
<dbReference type="Proteomes" id="UP000010824">
    <property type="component" value="Chromosome"/>
</dbReference>
<keyword evidence="1" id="KW-0677">Repeat</keyword>
<accession>L0HJL6</accession>
<protein>
    <submittedName>
        <fullName evidence="4">Tetratricopeptide repeat protein</fullName>
    </submittedName>
</protein>
<proteinExistence type="predicted"/>
<dbReference type="InParanoid" id="L0HJL6"/>
<dbReference type="HOGENOM" id="CLU_1559481_0_0_2"/>
<dbReference type="RefSeq" id="WP_015286217.1">
    <property type="nucleotide sequence ID" value="NC_019943.1"/>
</dbReference>
<feature type="repeat" description="TPR" evidence="3">
    <location>
        <begin position="113"/>
        <end position="146"/>
    </location>
</feature>
<dbReference type="KEGG" id="mfo:Metfor_2249"/>
<feature type="repeat" description="TPR" evidence="3">
    <location>
        <begin position="42"/>
        <end position="75"/>
    </location>
</feature>
<sequence length="171" mass="19306">MEHSEKSKEEWFDLGQKYHENEEYQKAVAAYRHVVKLDRYNVHAWHNLGLALRFLGKLDDALKVFNTAESLDPGNGEINIQQGLILIGQEKNEQAVKKFEKAFRSGLGSDNQMVAHIGMGISYLNLDKPDDAISNFDAALRIDNENLPALTMKAGASLNTRGFYIGKECHR</sequence>
<dbReference type="OrthoDB" id="115601at2157"/>
<organism evidence="4 5">
    <name type="scientific">Methanoregula formicica (strain DSM 22288 / NBRC 105244 / SMSP)</name>
    <dbReference type="NCBI Taxonomy" id="593750"/>
    <lineage>
        <taxon>Archaea</taxon>
        <taxon>Methanobacteriati</taxon>
        <taxon>Methanobacteriota</taxon>
        <taxon>Stenosarchaea group</taxon>
        <taxon>Methanomicrobia</taxon>
        <taxon>Methanomicrobiales</taxon>
        <taxon>Methanoregulaceae</taxon>
        <taxon>Methanoregula</taxon>
    </lineage>
</organism>
<keyword evidence="2 3" id="KW-0802">TPR repeat</keyword>
<evidence type="ECO:0000256" key="3">
    <source>
        <dbReference type="PROSITE-ProRule" id="PRU00339"/>
    </source>
</evidence>
<dbReference type="EMBL" id="CP003167">
    <property type="protein sequence ID" value="AGB03254.1"/>
    <property type="molecule type" value="Genomic_DNA"/>
</dbReference>
<dbReference type="PANTHER" id="PTHR44943">
    <property type="entry name" value="CELLULOSE SYNTHASE OPERON PROTEIN C"/>
    <property type="match status" value="1"/>
</dbReference>
<dbReference type="eggNOG" id="arCOG03038">
    <property type="taxonomic scope" value="Archaea"/>
</dbReference>
<reference evidence="5" key="1">
    <citation type="submission" date="2011-12" db="EMBL/GenBank/DDBJ databases">
        <title>Complete sequence of Methanoregula formicicum SMSP.</title>
        <authorList>
            <person name="Lucas S."/>
            <person name="Han J."/>
            <person name="Lapidus A."/>
            <person name="Cheng J.-F."/>
            <person name="Goodwin L."/>
            <person name="Pitluck S."/>
            <person name="Peters L."/>
            <person name="Ovchinnikova G."/>
            <person name="Teshima H."/>
            <person name="Detter J.C."/>
            <person name="Han C."/>
            <person name="Tapia R."/>
            <person name="Land M."/>
            <person name="Hauser L."/>
            <person name="Kyrpides N."/>
            <person name="Ivanova N."/>
            <person name="Pagani I."/>
            <person name="Imachi H."/>
            <person name="Tamaki H."/>
            <person name="Sekiguchi Y."/>
            <person name="Kamagata Y."/>
            <person name="Cadillo-Quiroz H."/>
            <person name="Zinder S."/>
            <person name="Liu W.-T."/>
            <person name="Woyke T."/>
        </authorList>
    </citation>
    <scope>NUCLEOTIDE SEQUENCE [LARGE SCALE GENOMIC DNA]</scope>
    <source>
        <strain evidence="5">DSM 22288 / NBRC 105244 / SMSP</strain>
    </source>
</reference>
<dbReference type="PROSITE" id="PS50005">
    <property type="entry name" value="TPR"/>
    <property type="match status" value="3"/>
</dbReference>
<dbReference type="SUPFAM" id="SSF48452">
    <property type="entry name" value="TPR-like"/>
    <property type="match status" value="1"/>
</dbReference>
<reference evidence="4 5" key="2">
    <citation type="journal article" date="2014" name="Genome Announc.">
        <title>Complete Genome Sequence of Methanoregula formicica SMSPT, a Mesophilic Hydrogenotrophic Methanogen Isolated from a Methanogenic Upflow Anaerobic Sludge Blanket Reactor.</title>
        <authorList>
            <person name="Yamamoto K."/>
            <person name="Tamaki H."/>
            <person name="Cadillo-Quiroz H."/>
            <person name="Imachi H."/>
            <person name="Kyrpides N."/>
            <person name="Woyke T."/>
            <person name="Goodwin L."/>
            <person name="Zinder S.H."/>
            <person name="Kamagata Y."/>
            <person name="Liu W.T."/>
        </authorList>
    </citation>
    <scope>NUCLEOTIDE SEQUENCE [LARGE SCALE GENOMIC DNA]</scope>
    <source>
        <strain evidence="5">DSM 22288 / NBRC 105244 / SMSP</strain>
    </source>
</reference>
<evidence type="ECO:0000313" key="5">
    <source>
        <dbReference type="Proteomes" id="UP000010824"/>
    </source>
</evidence>
<dbReference type="SMART" id="SM00028">
    <property type="entry name" value="TPR"/>
    <property type="match status" value="3"/>
</dbReference>
<dbReference type="InterPro" id="IPR051685">
    <property type="entry name" value="Ycf3/AcsC/BcsC/TPR_MFPF"/>
</dbReference>
<dbReference type="Pfam" id="PF13414">
    <property type="entry name" value="TPR_11"/>
    <property type="match status" value="1"/>
</dbReference>
<evidence type="ECO:0000256" key="2">
    <source>
        <dbReference type="ARBA" id="ARBA00022803"/>
    </source>
</evidence>
<evidence type="ECO:0000256" key="1">
    <source>
        <dbReference type="ARBA" id="ARBA00022737"/>
    </source>
</evidence>
<dbReference type="PANTHER" id="PTHR44943:SF8">
    <property type="entry name" value="TPR REPEAT-CONTAINING PROTEIN MJ0263"/>
    <property type="match status" value="1"/>
</dbReference>
<name>L0HJL6_METFS</name>
<dbReference type="STRING" id="593750.Metfor_2249"/>
<dbReference type="InterPro" id="IPR019734">
    <property type="entry name" value="TPR_rpt"/>
</dbReference>
<dbReference type="InterPro" id="IPR011990">
    <property type="entry name" value="TPR-like_helical_dom_sf"/>
</dbReference>
<dbReference type="GeneID" id="14309641"/>